<dbReference type="GO" id="GO:0009277">
    <property type="term" value="C:fungal-type cell wall"/>
    <property type="evidence" value="ECO:0007669"/>
    <property type="project" value="TreeGrafter"/>
</dbReference>
<keyword evidence="3" id="KW-1185">Reference proteome</keyword>
<dbReference type="InterPro" id="IPR053183">
    <property type="entry name" value="ASL1"/>
</dbReference>
<reference evidence="2 3" key="1">
    <citation type="journal article" date="2016" name="Sci. Rep.">
        <title>Peltaster fructicola genome reveals evolution from an invasive phytopathogen to an ectophytic parasite.</title>
        <authorList>
            <person name="Xu C."/>
            <person name="Chen H."/>
            <person name="Gleason M.L."/>
            <person name="Xu J.R."/>
            <person name="Liu H."/>
            <person name="Zhang R."/>
            <person name="Sun G."/>
        </authorList>
    </citation>
    <scope>NUCLEOTIDE SEQUENCE [LARGE SCALE GENOMIC DNA]</scope>
    <source>
        <strain evidence="2 3">LNHT1506</strain>
    </source>
</reference>
<evidence type="ECO:0000259" key="1">
    <source>
        <dbReference type="Pfam" id="PF11790"/>
    </source>
</evidence>
<protein>
    <recommendedName>
        <fullName evidence="1">Asl1-like glycosyl hydrolase catalytic domain-containing protein</fullName>
    </recommendedName>
</protein>
<dbReference type="OrthoDB" id="43654at2759"/>
<dbReference type="Pfam" id="PF11790">
    <property type="entry name" value="Glyco_hydro_cc"/>
    <property type="match status" value="1"/>
</dbReference>
<dbReference type="InterPro" id="IPR024655">
    <property type="entry name" value="Asl1_glyco_hydro_catalytic"/>
</dbReference>
<feature type="domain" description="Asl1-like glycosyl hydrolase catalytic" evidence="1">
    <location>
        <begin position="6"/>
        <end position="245"/>
    </location>
</feature>
<dbReference type="PANTHER" id="PTHR34154:SF3">
    <property type="entry name" value="ALKALI-SENSITIVE LINKAGE PROTEIN 1"/>
    <property type="match status" value="1"/>
</dbReference>
<dbReference type="PANTHER" id="PTHR34154">
    <property type="entry name" value="ALKALI-SENSITIVE LINKAGE PROTEIN 1"/>
    <property type="match status" value="1"/>
</dbReference>
<organism evidence="2 3">
    <name type="scientific">Peltaster fructicola</name>
    <dbReference type="NCBI Taxonomy" id="286661"/>
    <lineage>
        <taxon>Eukaryota</taxon>
        <taxon>Fungi</taxon>
        <taxon>Dikarya</taxon>
        <taxon>Ascomycota</taxon>
        <taxon>Pezizomycotina</taxon>
        <taxon>Dothideomycetes</taxon>
        <taxon>Dothideomycetes incertae sedis</taxon>
        <taxon>Peltaster</taxon>
    </lineage>
</organism>
<evidence type="ECO:0000313" key="2">
    <source>
        <dbReference type="EMBL" id="QIX01917.1"/>
    </source>
</evidence>
<evidence type="ECO:0000313" key="3">
    <source>
        <dbReference type="Proteomes" id="UP000503462"/>
    </source>
</evidence>
<accession>A0A6H0Y4F8</accession>
<dbReference type="GO" id="GO:0071966">
    <property type="term" value="P:fungal-type cell wall polysaccharide metabolic process"/>
    <property type="evidence" value="ECO:0007669"/>
    <property type="project" value="TreeGrafter"/>
</dbReference>
<dbReference type="InterPro" id="IPR017853">
    <property type="entry name" value="GH"/>
</dbReference>
<gene>
    <name evidence="2" type="ORF">AMS68_007434</name>
</gene>
<dbReference type="Proteomes" id="UP000503462">
    <property type="component" value="Chromosome 5"/>
</dbReference>
<dbReference type="EMBL" id="CP051143">
    <property type="protein sequence ID" value="QIX01917.1"/>
    <property type="molecule type" value="Genomic_DNA"/>
</dbReference>
<dbReference type="Gene3D" id="3.20.20.80">
    <property type="entry name" value="Glycosidases"/>
    <property type="match status" value="1"/>
</dbReference>
<dbReference type="AlphaFoldDB" id="A0A6H0Y4F8"/>
<dbReference type="SUPFAM" id="SSF51445">
    <property type="entry name" value="(Trans)glycosidases"/>
    <property type="match status" value="1"/>
</dbReference>
<sequence>MASKRGLCWPVENKDPVFTFTKPGSKISWIYNWSPNSTDGASSLDFIPMQWNCVGIDELASKVDSTKATALLGYNEPELPDQSNISAEEAAREWLRCIEPLRKAGVRAGSPGISSAPHAVGWLQDFLARIRQGGSDVDFFCLHWYGEGLGGFYDYIWSTYFQLGGTDSGKKVWITEYACTNWNKDAPLPQEHVESFAAETCKYLDGLDWIERYAWFGPMRDTGTVGRWARMLDDNGKLTSLGQIFRDS</sequence>
<name>A0A6H0Y4F8_9PEZI</name>
<proteinExistence type="predicted"/>